<comment type="caution">
    <text evidence="18">The sequence shown here is derived from an EMBL/GenBank/DDBJ whole genome shotgun (WGS) entry which is preliminary data.</text>
</comment>
<dbReference type="InterPro" id="IPR029058">
    <property type="entry name" value="AB_hydrolase_fold"/>
</dbReference>
<evidence type="ECO:0000256" key="15">
    <source>
        <dbReference type="SAM" id="Coils"/>
    </source>
</evidence>
<dbReference type="FunFam" id="1.20.120.720:FF:000001">
    <property type="entry name" value="Myosin heavy chain, muscle"/>
    <property type="match status" value="1"/>
</dbReference>
<dbReference type="FunFam" id="1.20.5.4820:FF:000001">
    <property type="entry name" value="Myosin heavy chain"/>
    <property type="match status" value="1"/>
</dbReference>
<keyword evidence="5" id="KW-0488">Methylation</keyword>
<evidence type="ECO:0000313" key="19">
    <source>
        <dbReference type="Proteomes" id="UP000736164"/>
    </source>
</evidence>
<evidence type="ECO:0000256" key="13">
    <source>
        <dbReference type="ARBA" id="ARBA00023203"/>
    </source>
</evidence>
<dbReference type="FunFam" id="1.20.58.530:FF:000001">
    <property type="entry name" value="Myosin heavy chain"/>
    <property type="match status" value="1"/>
</dbReference>
<dbReference type="FunFam" id="3.40.50.1820:FF:000006">
    <property type="entry name" value="NDRG family member 3"/>
    <property type="match status" value="1"/>
</dbReference>
<feature type="binding site" evidence="14">
    <location>
        <begin position="100"/>
        <end position="107"/>
    </location>
    <ligand>
        <name>ATP</name>
        <dbReference type="ChEBI" id="CHEBI:30616"/>
    </ligand>
</feature>
<dbReference type="Gene3D" id="1.20.5.370">
    <property type="match status" value="4"/>
</dbReference>
<dbReference type="PANTHER" id="PTHR45615:SF29">
    <property type="entry name" value="MYOSIN-7B"/>
    <property type="match status" value="1"/>
</dbReference>
<dbReference type="PRINTS" id="PR00193">
    <property type="entry name" value="MYOSINHEAVY"/>
</dbReference>
<dbReference type="FunFam" id="1.20.5.340:FF:000002">
    <property type="entry name" value="Myosin heavy chain"/>
    <property type="match status" value="1"/>
</dbReference>
<keyword evidence="19" id="KW-1185">Reference proteome</keyword>
<reference evidence="18" key="1">
    <citation type="journal article" date="2021" name="Cell">
        <title>Tracing the genetic footprints of vertebrate landing in non-teleost ray-finned fishes.</title>
        <authorList>
            <person name="Bi X."/>
            <person name="Wang K."/>
            <person name="Yang L."/>
            <person name="Pan H."/>
            <person name="Jiang H."/>
            <person name="Wei Q."/>
            <person name="Fang M."/>
            <person name="Yu H."/>
            <person name="Zhu C."/>
            <person name="Cai Y."/>
            <person name="He Y."/>
            <person name="Gan X."/>
            <person name="Zeng H."/>
            <person name="Yu D."/>
            <person name="Zhu Y."/>
            <person name="Jiang H."/>
            <person name="Qiu Q."/>
            <person name="Yang H."/>
            <person name="Zhang Y.E."/>
            <person name="Wang W."/>
            <person name="Zhu M."/>
            <person name="He S."/>
            <person name="Zhang G."/>
        </authorList>
    </citation>
    <scope>NUCLEOTIDE SEQUENCE</scope>
    <source>
        <strain evidence="18">Allg_001</strain>
    </source>
</reference>
<dbReference type="GO" id="GO:0051015">
    <property type="term" value="F:actin filament binding"/>
    <property type="evidence" value="ECO:0007669"/>
    <property type="project" value="TreeGrafter"/>
</dbReference>
<evidence type="ECO:0000256" key="1">
    <source>
        <dbReference type="ARBA" id="ARBA00004657"/>
    </source>
</evidence>
<dbReference type="InterPro" id="IPR001609">
    <property type="entry name" value="Myosin_head_motor_dom-like"/>
</dbReference>
<dbReference type="Proteomes" id="UP000736164">
    <property type="component" value="Unassembled WGS sequence"/>
</dbReference>
<evidence type="ECO:0000256" key="4">
    <source>
        <dbReference type="ARBA" id="ARBA00022433"/>
    </source>
</evidence>
<evidence type="ECO:0000256" key="9">
    <source>
        <dbReference type="ARBA" id="ARBA00023054"/>
    </source>
</evidence>
<gene>
    <name evidence="18" type="primary">Myh7_1</name>
    <name evidence="18" type="ORF">GTO95_0001039</name>
</gene>
<dbReference type="Pfam" id="PF00063">
    <property type="entry name" value="Myosin_head"/>
    <property type="match status" value="1"/>
</dbReference>
<dbReference type="FunFam" id="1.20.5.340:FF:000013">
    <property type="entry name" value="Myosin heavy chain"/>
    <property type="match status" value="1"/>
</dbReference>
<evidence type="ECO:0000256" key="11">
    <source>
        <dbReference type="ARBA" id="ARBA00023175"/>
    </source>
</evidence>
<protein>
    <submittedName>
        <fullName evidence="18">MYH7 protein</fullName>
    </submittedName>
</protein>
<dbReference type="Gene3D" id="6.10.250.2420">
    <property type="match status" value="1"/>
</dbReference>
<name>A0A8J7NF59_ATRSP</name>
<dbReference type="Gene3D" id="3.40.50.1820">
    <property type="entry name" value="alpha/beta hydrolase"/>
    <property type="match status" value="1"/>
</dbReference>
<dbReference type="GO" id="GO:0016460">
    <property type="term" value="C:myosin II complex"/>
    <property type="evidence" value="ECO:0007669"/>
    <property type="project" value="TreeGrafter"/>
</dbReference>
<dbReference type="FunFam" id="1.20.5.370:FF:000008">
    <property type="entry name" value="Myosin heavy chain"/>
    <property type="match status" value="1"/>
</dbReference>
<dbReference type="SUPFAM" id="SSF52540">
    <property type="entry name" value="P-loop containing nucleoside triphosphate hydrolases"/>
    <property type="match status" value="1"/>
</dbReference>
<feature type="non-terminal residue" evidence="18">
    <location>
        <position position="1"/>
    </location>
</feature>
<dbReference type="GO" id="GO:0032982">
    <property type="term" value="C:myosin filament"/>
    <property type="evidence" value="ECO:0007669"/>
    <property type="project" value="UniProtKB-KW"/>
</dbReference>
<dbReference type="InterPro" id="IPR036961">
    <property type="entry name" value="Kinesin_motor_dom_sf"/>
</dbReference>
<keyword evidence="11 14" id="KW-0505">Motor protein</keyword>
<evidence type="ECO:0000313" key="18">
    <source>
        <dbReference type="EMBL" id="MBN3311383.1"/>
    </source>
</evidence>
<dbReference type="Gene3D" id="1.10.10.820">
    <property type="match status" value="1"/>
</dbReference>
<evidence type="ECO:0000256" key="3">
    <source>
        <dbReference type="ARBA" id="ARBA00008314"/>
    </source>
</evidence>
<comment type="similarity">
    <text evidence="2">Belongs to the NDRG family.</text>
</comment>
<feature type="coiled-coil region" evidence="15">
    <location>
        <begin position="1657"/>
        <end position="1860"/>
    </location>
</feature>
<dbReference type="GO" id="GO:0030016">
    <property type="term" value="C:myofibril"/>
    <property type="evidence" value="ECO:0007669"/>
    <property type="project" value="UniProtKB-SubCell"/>
</dbReference>
<dbReference type="GO" id="GO:0005524">
    <property type="term" value="F:ATP binding"/>
    <property type="evidence" value="ECO:0007669"/>
    <property type="project" value="UniProtKB-UniRule"/>
</dbReference>
<keyword evidence="8 14" id="KW-0067">ATP-binding</keyword>
<dbReference type="PROSITE" id="PS51456">
    <property type="entry name" value="MYOSIN_MOTOR"/>
    <property type="match status" value="1"/>
</dbReference>
<dbReference type="SMART" id="SM00242">
    <property type="entry name" value="MYSc"/>
    <property type="match status" value="1"/>
</dbReference>
<dbReference type="GO" id="GO:0000146">
    <property type="term" value="F:microfilament motor activity"/>
    <property type="evidence" value="ECO:0007669"/>
    <property type="project" value="TreeGrafter"/>
</dbReference>
<dbReference type="Gene3D" id="1.20.58.530">
    <property type="match status" value="1"/>
</dbReference>
<comment type="similarity">
    <text evidence="3 14">Belongs to the TRAFAC class myosin-kinesin ATPase superfamily. Myosin family.</text>
</comment>
<dbReference type="Pfam" id="PF01576">
    <property type="entry name" value="Myosin_tail_1"/>
    <property type="match status" value="1"/>
</dbReference>
<feature type="coiled-coil region" evidence="15">
    <location>
        <begin position="779"/>
        <end position="1614"/>
    </location>
</feature>
<dbReference type="FunFam" id="1.20.5.370:FF:000001">
    <property type="entry name" value="Myosin heavy chain"/>
    <property type="match status" value="1"/>
</dbReference>
<dbReference type="FunFam" id="1.20.5.370:FF:000002">
    <property type="entry name" value="Myosin heavy chain"/>
    <property type="match status" value="1"/>
</dbReference>
<dbReference type="FunFam" id="1.20.5.370:FF:000007">
    <property type="entry name" value="Myosin heavy chain"/>
    <property type="match status" value="1"/>
</dbReference>
<keyword evidence="12" id="KW-0514">Muscle protein</keyword>
<feature type="region of interest" description="Actin-binding" evidence="14">
    <location>
        <begin position="592"/>
        <end position="614"/>
    </location>
</feature>
<dbReference type="SUPFAM" id="SSF53474">
    <property type="entry name" value="alpha/beta-Hydrolases"/>
    <property type="match status" value="1"/>
</dbReference>
<feature type="compositionally biased region" description="Polar residues" evidence="16">
    <location>
        <begin position="2368"/>
        <end position="2381"/>
    </location>
</feature>
<evidence type="ECO:0000256" key="16">
    <source>
        <dbReference type="SAM" id="MobiDB-lite"/>
    </source>
</evidence>
<dbReference type="Gene3D" id="1.20.5.340">
    <property type="match status" value="5"/>
</dbReference>
<proteinExistence type="inferred from homology"/>
<dbReference type="InterPro" id="IPR004142">
    <property type="entry name" value="NDRG"/>
</dbReference>
<evidence type="ECO:0000256" key="6">
    <source>
        <dbReference type="ARBA" id="ARBA00022490"/>
    </source>
</evidence>
<dbReference type="FunFam" id="1.20.5.340:FF:000006">
    <property type="entry name" value="Myosin heavy chain"/>
    <property type="match status" value="1"/>
</dbReference>
<evidence type="ECO:0000256" key="5">
    <source>
        <dbReference type="ARBA" id="ARBA00022481"/>
    </source>
</evidence>
<accession>A0A8J7NF59</accession>
<sequence>MNPPKFDMIEDMAMLTNLNEASVLYNLKRRYSNWMIYTYSGLFCVTVNPYKWLPVYTAPVVAAYKGKRRSEAPPHIYSIADNAYNDMLRNRENQSMLITGESGAGKTVNTKRVIQYFAIVAALGDASSKKGGPATKTGATSFHVMLCQGTLEDQIIEANPAMEAFGNAKTLRNDNSSRFGKFIRIHFGPTGKLASADIDIYLLEKSRVIFQQPGERSYHIYYQIVSQRKPELLDMLLVSSNPYDYHFCSQGVTTVDNLDDGDELMATDKAMDILGFSADEKYGCYKIVGAIMHFGNMKFKQKQREEQAEADGTESADKAAYLMGVSSADLIKGLLHPRVKVGNECVIKGQNVEQVNYAVGALAKATYDRMFKWLVNRINKTLYTSLPRQFFIGVLDIAGFEIFEYNSFEQLCINFTNEKLQQFFNHHMFILEQEEYKREGIDWVFIDFGLDLQACIDLIEKPMGILSILEEECMFPKATDSSFKAKLYDNHLGKSANFQKPRPDKKRKYEAHFELVHYAGVVPYNIFGWLDKNKDPLNETVVTCFQKSANKLLASLYENYVSAEADFVTTVSVQIRPYLKQNMISRHLFENLNKLMTNLRATQPHFVRCIIPNETKTPGIMDPFLVLHQLRCNGVLEGIRICRKGFPNRVLYADFKQRYRILNPSAIPDDKFVDSRKAAEKLLSSLDIDHNQYKFGHTKVFFKAGLLGQLEEMRDERLAKILTMIQARGRGRIMRLEYQKMIERRDALMVIQWNIRAFNAVKHWPWMKLFFKIKPLLRSAATEKEMATLKEEFLKLKEALEKSEAKRKELEEKQVSLIQEKNDLSLQLQAEQDNLADAEDRCDLLIKAKIQLEAKVKELTERLEDEEEMNADITSKKRKLEDECAELKKDIDDLEITLAKVEKEKHATENKVKNLIEEMAALDEIIAKLTKEKKALQEAHQQALDDLQAEEDKVNTLTKAKAKLEQQVDDLEGSLEQEKKVRMDLERAKRKLEGDLKLSQESVMDLENDKQQLEEKLKKKDFEMNQLSSKIEDEQVMVMQLQKKIKELQARIEELEEELEAERAARAKVEKQRSEVSRELEELSERLEEAGGATTAQIEMNKKREAEFLKLRRDLEEAMLHHESTAAALRKKHADSVAELSEQIDSLQRVKQKLEKEKSEARMEVDDLSSSLEQLTKSKANSEKMCRTYEDQLNESKSKVDELQRQLNDVSSHRAKVQAENAELARKLEEREALVTQLSRTKISFSQATEELKKQLDEENKAKNALAHALQASRHDCDLLREQYEEEQEAKSELQRALSKANAEVAQWRNKYETDAIQRTEELEEAKKKLASRLQDAEEAVEASNAKCSSLEKTKHRLQTEIEDLVVDLERANSAAAALDKKQRNFDKVLAEWKQKYEETQSELEASQKEARSLSTELFKLKNAYEESLDHLETIKRENKNLQEEISDLTDQIGQGGKTIHELEKMKKGLEAEKSDIQAALEEAEGALEHEESKTLRIQLELNQIKAEIDRKLAEKEEEIDNLRRNHQRAIESMQATLDAEAKSRNEAIRLKKKMEGDLNEMEIQLNHANRQAAESQKLVRQLQAQIKDLQIELDDTLHQNEDLKEQTAVVERRNNLLVAEVEELRSCLEQTDRGRKLAEHELLESTERVNLLHSQNTGLINQKKKLENDIAQLSSEVDEAVQECRNAEEKAKKAITDAAMMAEELKKEQDTSAHLERMKKNMEQTIKDLQMRLDEAEQIALKGGKKQIQKLEARVRELEGELESEQKKSNEFQKGVRKYERRIKELTYQTEEDRKNMARLQELIDKLQIKVKSYKRQAEEAEEQANSNLSKYRKIQHELDDAEERAEMAESQVNKLRVRTRDQGGKGPEQVDVTMDELQDVQLTEIKPLLTDKNTRNFQDFDCQVVQRLGSQSSHGHCACLIILIIEQQASAPHGHYHLSQHRQAGSQSLCGRDTQLQTAVASCGNGVTLPVETTVCVSQFTVITIVLSVLSLPPRLKRKMTAELDLNHIACAVVGVEHDIETPHGVLHVTMRGTPKGNRPVILTYHDIGLNHKSCFNTLFNFEDMQEITQHFAVVHVDAPGQQENAPPFPAGYQYPSMEELAEMLPSVLTHLKISSIMGIGVGAGAYILTTLALNQPNLVEGLVLINIDPCAKGWIDWAASKLTGWTSNLVDIVMAHHFSHEELQDNQELIQTYRLHIAQDINQDNLNLFFTSYNSRHDLEIERPIPGLNEDTVSTLKCPALLVVGDTSPAVEAVVECNSRLNPTKTTLLKMADCGGLPQVVQPGKLAEAFKYFVQGMGYMLRNHAFPYVQLSHLNSESVPTASMTRLVRSRTHSSSSVGSADGARSRSHTSNQVEGAGAAAAAGNDTQARPQTMEVSC</sequence>
<feature type="non-terminal residue" evidence="18">
    <location>
        <position position="2381"/>
    </location>
</feature>
<dbReference type="Pfam" id="PF03096">
    <property type="entry name" value="Ndr"/>
    <property type="match status" value="1"/>
</dbReference>
<evidence type="ECO:0000256" key="2">
    <source>
        <dbReference type="ARBA" id="ARBA00005598"/>
    </source>
</evidence>
<dbReference type="InterPro" id="IPR002928">
    <property type="entry name" value="Myosin_tail"/>
</dbReference>
<dbReference type="Gene3D" id="3.40.850.10">
    <property type="entry name" value="Kinesin motor domain"/>
    <property type="match status" value="1"/>
</dbReference>
<dbReference type="FunFam" id="1.20.5.340:FF:000003">
    <property type="entry name" value="Myosin heavy chain"/>
    <property type="match status" value="1"/>
</dbReference>
<organism evidence="18 19">
    <name type="scientific">Atractosteus spatula</name>
    <name type="common">Alligator gar</name>
    <name type="synonym">Lepisosteus spatula</name>
    <dbReference type="NCBI Taxonomy" id="7917"/>
    <lineage>
        <taxon>Eukaryota</taxon>
        <taxon>Metazoa</taxon>
        <taxon>Chordata</taxon>
        <taxon>Craniata</taxon>
        <taxon>Vertebrata</taxon>
        <taxon>Euteleostomi</taxon>
        <taxon>Actinopterygii</taxon>
        <taxon>Neopterygii</taxon>
        <taxon>Holostei</taxon>
        <taxon>Semionotiformes</taxon>
        <taxon>Lepisosteidae</taxon>
        <taxon>Atractosteus</taxon>
    </lineage>
</organism>
<dbReference type="EMBL" id="JAAWVO010000100">
    <property type="protein sequence ID" value="MBN3311383.1"/>
    <property type="molecule type" value="Genomic_DNA"/>
</dbReference>
<dbReference type="SUPFAM" id="SSF90257">
    <property type="entry name" value="Myosin rod fragments"/>
    <property type="match status" value="5"/>
</dbReference>
<dbReference type="InterPro" id="IPR014751">
    <property type="entry name" value="XRCC4-like_C"/>
</dbReference>
<dbReference type="PROSITE" id="PS50096">
    <property type="entry name" value="IQ"/>
    <property type="match status" value="1"/>
</dbReference>
<evidence type="ECO:0000256" key="14">
    <source>
        <dbReference type="PROSITE-ProRule" id="PRU00782"/>
    </source>
</evidence>
<comment type="subcellular location">
    <subcellularLocation>
        <location evidence="1">Cytoplasm</location>
        <location evidence="1">Myofibril</location>
    </subcellularLocation>
</comment>
<keyword evidence="6" id="KW-0963">Cytoplasm</keyword>
<keyword evidence="7 14" id="KW-0547">Nucleotide-binding</keyword>
<dbReference type="FunFam" id="1.10.10.820:FF:000001">
    <property type="entry name" value="Myosin heavy chain"/>
    <property type="match status" value="1"/>
</dbReference>
<evidence type="ECO:0000259" key="17">
    <source>
        <dbReference type="PROSITE" id="PS51456"/>
    </source>
</evidence>
<dbReference type="FunFam" id="3.40.850.10:FF:000024">
    <property type="entry name" value="Myosin heavy chain, isoform J"/>
    <property type="match status" value="1"/>
</dbReference>
<evidence type="ECO:0000256" key="8">
    <source>
        <dbReference type="ARBA" id="ARBA00022840"/>
    </source>
</evidence>
<feature type="domain" description="Myosin motor" evidence="17">
    <location>
        <begin position="7"/>
        <end position="715"/>
    </location>
</feature>
<dbReference type="Gene3D" id="1.20.120.720">
    <property type="entry name" value="Myosin VI head, motor domain, U50 subdomain"/>
    <property type="match status" value="1"/>
</dbReference>
<keyword evidence="9 15" id="KW-0175">Coiled coil</keyword>
<dbReference type="Gene3D" id="1.20.5.4820">
    <property type="match status" value="1"/>
</dbReference>
<evidence type="ECO:0000256" key="7">
    <source>
        <dbReference type="ARBA" id="ARBA00022741"/>
    </source>
</evidence>
<keyword evidence="13 14" id="KW-0009">Actin-binding</keyword>
<evidence type="ECO:0000256" key="12">
    <source>
        <dbReference type="ARBA" id="ARBA00023179"/>
    </source>
</evidence>
<evidence type="ECO:0000256" key="10">
    <source>
        <dbReference type="ARBA" id="ARBA00023123"/>
    </source>
</evidence>
<dbReference type="SUPFAM" id="SSF57997">
    <property type="entry name" value="Tropomyosin"/>
    <property type="match status" value="1"/>
</dbReference>
<feature type="region of interest" description="Disordered" evidence="16">
    <location>
        <begin position="2332"/>
        <end position="2381"/>
    </location>
</feature>
<dbReference type="FunFam" id="1.20.5.340:FF:000004">
    <property type="entry name" value="Myosin heavy chain"/>
    <property type="match status" value="1"/>
</dbReference>
<keyword evidence="4" id="KW-0787">Thick filament</keyword>
<keyword evidence="10 14" id="KW-0518">Myosin</keyword>
<dbReference type="PANTHER" id="PTHR45615">
    <property type="entry name" value="MYOSIN HEAVY CHAIN, NON-MUSCLE"/>
    <property type="match status" value="1"/>
</dbReference>
<dbReference type="InterPro" id="IPR027417">
    <property type="entry name" value="P-loop_NTPase"/>
</dbReference>